<dbReference type="Gene3D" id="3.30.70.2740">
    <property type="match status" value="1"/>
</dbReference>
<dbReference type="AlphaFoldDB" id="A0A238L7R8"/>
<dbReference type="InterPro" id="IPR016166">
    <property type="entry name" value="FAD-bd_PCMH"/>
</dbReference>
<evidence type="ECO:0000313" key="10">
    <source>
        <dbReference type="Proteomes" id="UP000202922"/>
    </source>
</evidence>
<dbReference type="Pfam" id="PF02913">
    <property type="entry name" value="FAD-oxidase_C"/>
    <property type="match status" value="1"/>
</dbReference>
<dbReference type="InterPro" id="IPR016171">
    <property type="entry name" value="Vanillyl_alc_oxidase_C-sub2"/>
</dbReference>
<organism evidence="9 10">
    <name type="scientific">Actibacterium lipolyticum</name>
    <dbReference type="NCBI Taxonomy" id="1524263"/>
    <lineage>
        <taxon>Bacteria</taxon>
        <taxon>Pseudomonadati</taxon>
        <taxon>Pseudomonadota</taxon>
        <taxon>Alphaproteobacteria</taxon>
        <taxon>Rhodobacterales</taxon>
        <taxon>Roseobacteraceae</taxon>
        <taxon>Actibacterium</taxon>
    </lineage>
</organism>
<proteinExistence type="inferred from homology"/>
<evidence type="ECO:0000259" key="8">
    <source>
        <dbReference type="PROSITE" id="PS51387"/>
    </source>
</evidence>
<evidence type="ECO:0000256" key="5">
    <source>
        <dbReference type="ARBA" id="ARBA00022946"/>
    </source>
</evidence>
<protein>
    <recommendedName>
        <fullName evidence="7">D-lactate dehydrogenase (cytochrome)</fullName>
        <ecNumber evidence="7">1.1.2.4</ecNumber>
    </recommendedName>
</protein>
<reference evidence="10" key="1">
    <citation type="submission" date="2017-05" db="EMBL/GenBank/DDBJ databases">
        <authorList>
            <person name="Rodrigo-Torres L."/>
            <person name="Arahal R. D."/>
            <person name="Lucena T."/>
        </authorList>
    </citation>
    <scope>NUCLEOTIDE SEQUENCE [LARGE SCALE GENOMIC DNA]</scope>
    <source>
        <strain evidence="10">CECT 8621</strain>
    </source>
</reference>
<keyword evidence="5" id="KW-0809">Transit peptide</keyword>
<dbReference type="InterPro" id="IPR016169">
    <property type="entry name" value="FAD-bd_PCMH_sub2"/>
</dbReference>
<evidence type="ECO:0000256" key="4">
    <source>
        <dbReference type="ARBA" id="ARBA00022827"/>
    </source>
</evidence>
<dbReference type="GO" id="GO:1903457">
    <property type="term" value="P:lactate catabolic process"/>
    <property type="evidence" value="ECO:0007669"/>
    <property type="project" value="TreeGrafter"/>
</dbReference>
<keyword evidence="3" id="KW-0285">Flavoprotein</keyword>
<evidence type="ECO:0000256" key="7">
    <source>
        <dbReference type="ARBA" id="ARBA00038897"/>
    </source>
</evidence>
<dbReference type="EMBL" id="FXYE01000004">
    <property type="protein sequence ID" value="SMX51143.1"/>
    <property type="molecule type" value="Genomic_DNA"/>
</dbReference>
<comment type="similarity">
    <text evidence="2">Belongs to the FAD-binding oxidoreductase/transferase type 4 family.</text>
</comment>
<sequence>MIAPEAATKLATLLGTRFVTSDADRAQHGRNETYYPDTPPDAVAYPETTEEVSQIVRICAAHHCPVVAVGAATSLEGQHLATQGGVSLDMNRMNRVLAVNDEDLNVVVQPGLTRVALNEELRSTGLFFPVDPGADASLGGMTATRASGTTAVRYGTMRDNVLAMEAVMADGSIIRTGSKARKSSTGYDLAHLLVGSEGTLGIITELTLRLQGIPESTLAATCRFENVEDAVNCVILTIQSGLPMARIELLDHMMVRGFNAYANAGLPEKPHLFLEFHGTPTGTAEQAQSFREIADDFGATNWEQATTTEDRTALWAMRHKAHYASAALGKGKHLWPTDVCVPISQLATAVVQAQDDAVRHGLTSTIVGHVGDGNFHAGICVDPNDADEMARAESFSKALAETALRLGGTVSGEHGIGLGKQKYMQAEHGTALPFMRAIKAALDPQNILNPGKLLPPGD</sequence>
<evidence type="ECO:0000256" key="6">
    <source>
        <dbReference type="ARBA" id="ARBA00023002"/>
    </source>
</evidence>
<dbReference type="PANTHER" id="PTHR11748:SF111">
    <property type="entry name" value="D-LACTATE DEHYDROGENASE, MITOCHONDRIAL-RELATED"/>
    <property type="match status" value="1"/>
</dbReference>
<dbReference type="FunFam" id="3.30.70.2740:FF:000001">
    <property type="entry name" value="D-lactate dehydrogenase mitochondrial"/>
    <property type="match status" value="1"/>
</dbReference>
<name>A0A238L7R8_9RHOB</name>
<evidence type="ECO:0000256" key="2">
    <source>
        <dbReference type="ARBA" id="ARBA00008000"/>
    </source>
</evidence>
<dbReference type="PANTHER" id="PTHR11748">
    <property type="entry name" value="D-LACTATE DEHYDROGENASE"/>
    <property type="match status" value="1"/>
</dbReference>
<accession>A0A238L7R8</accession>
<evidence type="ECO:0000256" key="1">
    <source>
        <dbReference type="ARBA" id="ARBA00001974"/>
    </source>
</evidence>
<dbReference type="OrthoDB" id="9811557at2"/>
<dbReference type="SUPFAM" id="SSF55103">
    <property type="entry name" value="FAD-linked oxidases, C-terminal domain"/>
    <property type="match status" value="1"/>
</dbReference>
<dbReference type="GO" id="GO:0071949">
    <property type="term" value="F:FAD binding"/>
    <property type="evidence" value="ECO:0007669"/>
    <property type="project" value="InterPro"/>
</dbReference>
<evidence type="ECO:0000256" key="3">
    <source>
        <dbReference type="ARBA" id="ARBA00022630"/>
    </source>
</evidence>
<dbReference type="EC" id="1.1.2.4" evidence="7"/>
<dbReference type="InterPro" id="IPR036318">
    <property type="entry name" value="FAD-bd_PCMH-like_sf"/>
</dbReference>
<dbReference type="PROSITE" id="PS51387">
    <property type="entry name" value="FAD_PCMH"/>
    <property type="match status" value="1"/>
</dbReference>
<dbReference type="Pfam" id="PF01565">
    <property type="entry name" value="FAD_binding_4"/>
    <property type="match status" value="1"/>
</dbReference>
<dbReference type="FunFam" id="3.30.465.10:FF:000016">
    <property type="entry name" value="probable D-lactate dehydrogenase, mitochondrial"/>
    <property type="match status" value="1"/>
</dbReference>
<dbReference type="FunFam" id="1.10.45.10:FF:000001">
    <property type="entry name" value="D-lactate dehydrogenase mitochondrial"/>
    <property type="match status" value="1"/>
</dbReference>
<dbReference type="GO" id="GO:0008720">
    <property type="term" value="F:D-lactate dehydrogenase (NAD+) activity"/>
    <property type="evidence" value="ECO:0007669"/>
    <property type="project" value="TreeGrafter"/>
</dbReference>
<evidence type="ECO:0000313" key="9">
    <source>
        <dbReference type="EMBL" id="SMX51143.1"/>
    </source>
</evidence>
<gene>
    <name evidence="9" type="ORF">COL8621_03673</name>
</gene>
<dbReference type="Proteomes" id="UP000202922">
    <property type="component" value="Unassembled WGS sequence"/>
</dbReference>
<comment type="cofactor">
    <cofactor evidence="1">
        <name>FAD</name>
        <dbReference type="ChEBI" id="CHEBI:57692"/>
    </cofactor>
</comment>
<keyword evidence="4" id="KW-0274">FAD</keyword>
<dbReference type="RefSeq" id="WP_093968835.1">
    <property type="nucleotide sequence ID" value="NZ_FXYE01000004.1"/>
</dbReference>
<keyword evidence="6 9" id="KW-0560">Oxidoreductase</keyword>
<dbReference type="InterPro" id="IPR004113">
    <property type="entry name" value="FAD-bd_oxidored_4_C"/>
</dbReference>
<dbReference type="GO" id="GO:0004458">
    <property type="term" value="F:D-lactate dehydrogenase (cytochrome) activity"/>
    <property type="evidence" value="ECO:0007669"/>
    <property type="project" value="UniProtKB-EC"/>
</dbReference>
<dbReference type="Gene3D" id="3.30.465.10">
    <property type="match status" value="1"/>
</dbReference>
<dbReference type="InterPro" id="IPR006094">
    <property type="entry name" value="Oxid_FAD_bind_N"/>
</dbReference>
<feature type="domain" description="FAD-binding PCMH-type" evidence="8">
    <location>
        <begin position="36"/>
        <end position="213"/>
    </location>
</feature>
<dbReference type="Gene3D" id="1.10.45.10">
    <property type="entry name" value="Vanillyl-alcohol Oxidase, Chain A, domain 4"/>
    <property type="match status" value="1"/>
</dbReference>
<dbReference type="SUPFAM" id="SSF56176">
    <property type="entry name" value="FAD-binding/transporter-associated domain-like"/>
    <property type="match status" value="1"/>
</dbReference>
<dbReference type="InterPro" id="IPR016164">
    <property type="entry name" value="FAD-linked_Oxase-like_C"/>
</dbReference>
<keyword evidence="10" id="KW-1185">Reference proteome</keyword>